<dbReference type="Proteomes" id="UP000236751">
    <property type="component" value="Unassembled WGS sequence"/>
</dbReference>
<evidence type="ECO:0000256" key="1">
    <source>
        <dbReference type="SAM" id="Phobius"/>
    </source>
</evidence>
<dbReference type="Pfam" id="PF13429">
    <property type="entry name" value="TPR_15"/>
    <property type="match status" value="1"/>
</dbReference>
<proteinExistence type="predicted"/>
<reference evidence="2" key="1">
    <citation type="submission" date="2005-08" db="EMBL/GenBank/DDBJ databases">
        <title>Complete sequence of Chromosome 1 of Nitrosospira multiformis ATCC 25196.</title>
        <authorList>
            <consortium name="US DOE Joint Genome Institute"/>
            <person name="Copeland A."/>
            <person name="Lucas S."/>
            <person name="Lapidus A."/>
            <person name="Barry K."/>
            <person name="Detter J.C."/>
            <person name="Glavina T."/>
            <person name="Hammon N."/>
            <person name="Israni S."/>
            <person name="Pitluck S."/>
            <person name="Chain P."/>
            <person name="Malfatti S."/>
            <person name="Shin M."/>
            <person name="Vergez L."/>
            <person name="Schmutz J."/>
            <person name="Larimer F."/>
            <person name="Land M."/>
            <person name="Hauser L."/>
            <person name="Kyrpides N."/>
            <person name="Lykidis A."/>
            <person name="Richardson P."/>
        </authorList>
    </citation>
    <scope>NUCLEOTIDE SEQUENCE</scope>
    <source>
        <strain evidence="2">ATCC 25196</strain>
    </source>
</reference>
<organism evidence="2 4">
    <name type="scientific">Nitrosospira multiformis (strain ATCC 25196 / NCIMB 11849 / C 71)</name>
    <dbReference type="NCBI Taxonomy" id="323848"/>
    <lineage>
        <taxon>Bacteria</taxon>
        <taxon>Pseudomonadati</taxon>
        <taxon>Pseudomonadota</taxon>
        <taxon>Betaproteobacteria</taxon>
        <taxon>Nitrosomonadales</taxon>
        <taxon>Nitrosomonadaceae</taxon>
        <taxon>Nitrosospira</taxon>
    </lineage>
</organism>
<evidence type="ECO:0000313" key="2">
    <source>
        <dbReference type="EMBL" id="ABB75032.1"/>
    </source>
</evidence>
<dbReference type="KEGG" id="nmu:Nmul_A1735"/>
<protein>
    <submittedName>
        <fullName evidence="2">Tetratricopeptide TPR_4</fullName>
    </submittedName>
    <submittedName>
        <fullName evidence="3">Tetratricopeptide repeat-containing protein</fullName>
    </submittedName>
</protein>
<dbReference type="STRING" id="323848.Nmul_A1735"/>
<dbReference type="RefSeq" id="WP_011381052.1">
    <property type="nucleotide sequence ID" value="NC_007614.1"/>
</dbReference>
<dbReference type="EMBL" id="FNVK01000011">
    <property type="protein sequence ID" value="SEF84220.1"/>
    <property type="molecule type" value="Genomic_DNA"/>
</dbReference>
<dbReference type="HOGENOM" id="CLU_356354_0_0_4"/>
<accession>Q2Y889</accession>
<keyword evidence="1" id="KW-0812">Transmembrane</keyword>
<sequence>MSVETQRESLLNAPALLFMSAVVLIAFWILFPRQPAFRDPANLSAKDALSVAYLRVLVQSDPGNAPLRLSFVQVLTEAGMTDEAVLAMEPLQNAPESGLTYEIRLAELKLALQQLYRHPPRDVEASLRRRIGELVPLLLRLADNDKESNQVVLLAEQFGEPSVVAETFEQLAGMQNETRQTKSRWLAFAAKQRLAAAQPRAAAQNFCRAFTFERIARKKTELAKACLGAYLQAGVDREALKAAMQILSAYSSSNADAQLLLLAADVAQPMGDRDHALVWLEQASAHLPADQRLAERVVRLQVSMGLLSEGLARAPMLRASLIPGSERQRLLAHLYDWNGQPDEALALWLSFARHKADEEAETRAFALAQAKPDNEAIVQLLEAVMSRRKLTTTEADAYVKAGLAVAQPSRVEKQLRRHAERFGNPPPILNALVEVLVLQGKPDAALTLYEDMPEIQDGRQRLALARLYEEAGNTQKSFQLLLRDIDSPPPASAEEYWLLLAKVSTQLGQDAYAGQAYEKALALRSNDVEILENLQRLALRHHDEKKSERLARYGWERLKRIEDLQRLMRFSWKRRNWDELDQWLEVAEKLPSAAQARDYWYFQSMRRMAHGEQSAARGALQEILKLQAADPEVTEAMIWLLLAYEKIDRVLLDSVVAPYRAQTASQSTVNPALAEALAAAEQGLGRPVQAAAWFLRSLSTRAGDFLWILALADNMEWAGCPAHANYARFQALEMFASRQNSRIEVKYPSRLAEYFFGSKYLPPKREGTEDAKKQEELQSIRDQWGFGGKLDNADYFALRREVERLELSQWKDFAKAVRNRNEREVERQLALISDHLKRQPAAASHPDMLPLSIDDVDRANRWLAGEPEPNPSDLATELDICRETLTKIREFPVNSEPAKR</sequence>
<reference evidence="4" key="2">
    <citation type="submission" date="2005-08" db="EMBL/GenBank/DDBJ databases">
        <title>Complete sequence of chromosome 1 of Nitrosospira multiformis ATCC 25196.</title>
        <authorList>
            <person name="Copeland A."/>
            <person name="Lucas S."/>
            <person name="Lapidus A."/>
            <person name="Barry K."/>
            <person name="Detter J.C."/>
            <person name="Glavina T."/>
            <person name="Hammon N."/>
            <person name="Israni S."/>
            <person name="Pitluck S."/>
            <person name="Chain P."/>
            <person name="Malfatti S."/>
            <person name="Shin M."/>
            <person name="Vergez L."/>
            <person name="Schmutz J."/>
            <person name="Larimer F."/>
            <person name="Land M."/>
            <person name="Hauser L."/>
            <person name="Kyrpides N."/>
            <person name="Lykidis A."/>
            <person name="Richardson P."/>
        </authorList>
    </citation>
    <scope>NUCLEOTIDE SEQUENCE [LARGE SCALE GENOMIC DNA]</scope>
    <source>
        <strain evidence="4">ATCC 25196 / NCIMB 11849 / C 71</strain>
    </source>
</reference>
<dbReference type="Proteomes" id="UP000002718">
    <property type="component" value="Chromosome"/>
</dbReference>
<dbReference type="OrthoDB" id="8565469at2"/>
<keyword evidence="1" id="KW-1133">Transmembrane helix</keyword>
<feature type="transmembrane region" description="Helical" evidence="1">
    <location>
        <begin position="12"/>
        <end position="31"/>
    </location>
</feature>
<dbReference type="AlphaFoldDB" id="Q2Y889"/>
<keyword evidence="4" id="KW-1185">Reference proteome</keyword>
<dbReference type="InterPro" id="IPR011990">
    <property type="entry name" value="TPR-like_helical_dom_sf"/>
</dbReference>
<keyword evidence="1" id="KW-0472">Membrane</keyword>
<dbReference type="TCDB" id="1.B.85.1.4">
    <property type="family name" value="the pellicle polysaccharide export porin (pelb) family"/>
</dbReference>
<name>Q2Y889_NITMU</name>
<evidence type="ECO:0000313" key="4">
    <source>
        <dbReference type="Proteomes" id="UP000002718"/>
    </source>
</evidence>
<evidence type="ECO:0000313" key="3">
    <source>
        <dbReference type="EMBL" id="SEF84220.1"/>
    </source>
</evidence>
<evidence type="ECO:0000313" key="5">
    <source>
        <dbReference type="Proteomes" id="UP000236751"/>
    </source>
</evidence>
<dbReference type="EMBL" id="CP000103">
    <property type="protein sequence ID" value="ABB75032.1"/>
    <property type="molecule type" value="Genomic_DNA"/>
</dbReference>
<dbReference type="SUPFAM" id="SSF48452">
    <property type="entry name" value="TPR-like"/>
    <property type="match status" value="1"/>
</dbReference>
<dbReference type="eggNOG" id="COG3063">
    <property type="taxonomic scope" value="Bacteria"/>
</dbReference>
<reference evidence="3 5" key="4">
    <citation type="submission" date="2016-10" db="EMBL/GenBank/DDBJ databases">
        <authorList>
            <person name="de Groot N.N."/>
        </authorList>
    </citation>
    <scope>NUCLEOTIDE SEQUENCE [LARGE SCALE GENOMIC DNA]</scope>
    <source>
        <strain evidence="3 5">Nl13</strain>
    </source>
</reference>
<dbReference type="Gene3D" id="1.25.40.10">
    <property type="entry name" value="Tetratricopeptide repeat domain"/>
    <property type="match status" value="1"/>
</dbReference>
<reference evidence="2 4" key="3">
    <citation type="journal article" date="2008" name="Appl. Environ. Microbiol.">
        <title>Complete genome sequence of Nitrosospira multiformis, an ammonia-oxidizing bacterium from the soil environment.</title>
        <authorList>
            <person name="Norton J.M."/>
            <person name="Klotz M.G."/>
            <person name="Stein L.Y."/>
            <person name="Arp D.J."/>
            <person name="Bottomley P.J."/>
            <person name="Chain P.S."/>
            <person name="Hauser L.J."/>
            <person name="Land M.L."/>
            <person name="Larimer F.W."/>
            <person name="Shin M.W."/>
            <person name="Starkenburg S.R."/>
        </authorList>
    </citation>
    <scope>NUCLEOTIDE SEQUENCE [LARGE SCALE GENOMIC DNA]</scope>
    <source>
        <strain evidence="2">ATCC 25196</strain>
        <strain evidence="4">ATCC 25196 / NCIMB 11849 / C 71</strain>
    </source>
</reference>
<gene>
    <name evidence="2" type="ordered locus">Nmul_A1735</name>
    <name evidence="3" type="ORF">SAMN05216403_11140</name>
</gene>